<proteinExistence type="predicted"/>
<keyword evidence="2" id="KW-1185">Reference proteome</keyword>
<evidence type="ECO:0000313" key="2">
    <source>
        <dbReference type="Proteomes" id="UP000588277"/>
    </source>
</evidence>
<protein>
    <submittedName>
        <fullName evidence="1">CTP synthase</fullName>
    </submittedName>
</protein>
<dbReference type="Proteomes" id="UP000588277">
    <property type="component" value="Unassembled WGS sequence"/>
</dbReference>
<organism evidence="1 2">
    <name type="scientific">Bifidobacterium moraviense</name>
    <dbReference type="NCBI Taxonomy" id="2675323"/>
    <lineage>
        <taxon>Bacteria</taxon>
        <taxon>Bacillati</taxon>
        <taxon>Actinomycetota</taxon>
        <taxon>Actinomycetes</taxon>
        <taxon>Bifidobacteriales</taxon>
        <taxon>Bifidobacteriaceae</taxon>
        <taxon>Bifidobacterium</taxon>
    </lineage>
</organism>
<name>A0A7Y0F180_9BIFI</name>
<dbReference type="AlphaFoldDB" id="A0A7Y0F180"/>
<gene>
    <name evidence="1" type="ORF">G1C96_0678</name>
</gene>
<accession>A0A7Y0F180</accession>
<dbReference type="EMBL" id="JAAIIH010000002">
    <property type="protein sequence ID" value="NMN00101.1"/>
    <property type="molecule type" value="Genomic_DNA"/>
</dbReference>
<reference evidence="1 2" key="1">
    <citation type="submission" date="2020-02" db="EMBL/GenBank/DDBJ databases">
        <title>Characterization of phylogenetic diversity of novel bifidobacterial species isolated in Czech ZOOs.</title>
        <authorList>
            <person name="Lugli G.A."/>
            <person name="Vera N.B."/>
            <person name="Ventura M."/>
        </authorList>
    </citation>
    <scope>NUCLEOTIDE SEQUENCE [LARGE SCALE GENOMIC DNA]</scope>
    <source>
        <strain evidence="1 2">DSM 109958</strain>
    </source>
</reference>
<comment type="caution">
    <text evidence="1">The sequence shown here is derived from an EMBL/GenBank/DDBJ whole genome shotgun (WGS) entry which is preliminary data.</text>
</comment>
<sequence length="189" mass="21560">MWTRRSNGLKSLRRRVADGSLIAVRPDMFARREYWDALGYRERIMHTLRAVTARHPNWILCCISAATVWGLSETYALHEFVHVAIDGHSRTRDRGYYRFHYVANVRGELRDGVLVTPLLQTVFDCIRMLPFPEALAICDAALRDLHLDSGDLARFIDEKAGHKGVRRARIVAHHADPRSENGGESIARA</sequence>
<evidence type="ECO:0000313" key="1">
    <source>
        <dbReference type="EMBL" id="NMN00101.1"/>
    </source>
</evidence>